<evidence type="ECO:0000313" key="2">
    <source>
        <dbReference type="EMBL" id="OHA90628.1"/>
    </source>
</evidence>
<proteinExistence type="predicted"/>
<accession>A0A1G2T0U8</accession>
<dbReference type="Pfam" id="PF04070">
    <property type="entry name" value="DUF378"/>
    <property type="match status" value="1"/>
</dbReference>
<feature type="transmembrane region" description="Helical" evidence="1">
    <location>
        <begin position="30"/>
        <end position="50"/>
    </location>
</feature>
<organism evidence="2 3">
    <name type="scientific">Candidatus Zambryskibacteria bacterium RIFCSPHIGHO2_01_FULL_46_25</name>
    <dbReference type="NCBI Taxonomy" id="1802738"/>
    <lineage>
        <taxon>Bacteria</taxon>
        <taxon>Candidatus Zambryskiibacteriota</taxon>
    </lineage>
</organism>
<evidence type="ECO:0008006" key="4">
    <source>
        <dbReference type="Google" id="ProtNLM"/>
    </source>
</evidence>
<keyword evidence="1" id="KW-0812">Transmembrane</keyword>
<keyword evidence="1" id="KW-1133">Transmembrane helix</keyword>
<dbReference type="InterPro" id="IPR007211">
    <property type="entry name" value="DUF378"/>
</dbReference>
<evidence type="ECO:0000313" key="3">
    <source>
        <dbReference type="Proteomes" id="UP000178107"/>
    </source>
</evidence>
<comment type="caution">
    <text evidence="2">The sequence shown here is derived from an EMBL/GenBank/DDBJ whole genome shotgun (WGS) entry which is preliminary data.</text>
</comment>
<keyword evidence="1" id="KW-0472">Membrane</keyword>
<name>A0A1G2T0U8_9BACT</name>
<reference evidence="2 3" key="1">
    <citation type="journal article" date="2016" name="Nat. Commun.">
        <title>Thousands of microbial genomes shed light on interconnected biogeochemical processes in an aquifer system.</title>
        <authorList>
            <person name="Anantharaman K."/>
            <person name="Brown C.T."/>
            <person name="Hug L.A."/>
            <person name="Sharon I."/>
            <person name="Castelle C.J."/>
            <person name="Probst A.J."/>
            <person name="Thomas B.C."/>
            <person name="Singh A."/>
            <person name="Wilkins M.J."/>
            <person name="Karaoz U."/>
            <person name="Brodie E.L."/>
            <person name="Williams K.H."/>
            <person name="Hubbard S.S."/>
            <person name="Banfield J.F."/>
        </authorList>
    </citation>
    <scope>NUCLEOTIDE SEQUENCE [LARGE SCALE GENOMIC DNA]</scope>
</reference>
<evidence type="ECO:0000256" key="1">
    <source>
        <dbReference type="SAM" id="Phobius"/>
    </source>
</evidence>
<gene>
    <name evidence="2" type="ORF">A2838_02830</name>
</gene>
<protein>
    <recommendedName>
        <fullName evidence="4">DUF378 domain-containing protein</fullName>
    </recommendedName>
</protein>
<dbReference type="AlphaFoldDB" id="A0A1G2T0U8"/>
<dbReference type="Proteomes" id="UP000178107">
    <property type="component" value="Unassembled WGS sequence"/>
</dbReference>
<sequence length="64" mass="6961">MHKITFILLIIGGLNWGLEAFGYGIGNWLPAGLMTVVYILVGLSALYEVFTHKSLCKSCNGQGM</sequence>
<dbReference type="EMBL" id="MHVH01000003">
    <property type="protein sequence ID" value="OHA90628.1"/>
    <property type="molecule type" value="Genomic_DNA"/>
</dbReference>